<dbReference type="STRING" id="139420.A0A371D681"/>
<sequence length="570" mass="60514">MPARTLPTTSPDPALSPPRFYTRVAPHTPPLSRPHRDSYDDRSLEPPFYAVAMPPPNARPDPDYAAQQSWLPPPSQRVYPDPSSIPPHWQIHPATIQQLRDGRTYVPPPPVLQNSRLPWQHPYSRALQVQPINAPPPPPLPHKVWILDCKGCGTFLTNRGMKAVLLLRPNVPLYSTDALPINCSAFTSEAEAPTQATSSSVSPTSSARSSISGPSGELPQPAGSTERSPSRTCECLTQTLCCHGCGNPVGYMIVSPCQRCTSSITVNNRATNGHRFVFYSSEITACERHYVRGERGVHPFHPPPPAPPMHALQTSLAGLTIGNSSSSSIPSLVPASPPSPGTPASMPPLSPGPALPGRRPSVDYLPTPPPESDSPFAPNSRIVPSTSVPASATARRSTVSVSTSMNLSAAPGRIGAGPIDDSRQLTPPAPPNSHSTSPYTGTPNLATSVSRQTSPPMPPSPSRARAASASAASAAANLPAPTLHGYILNGTPVFLQRPLHLIQPVQPPPPPVLAPEPLKAGEIVYWHHLLRSGEIPAVSEDPRARVGKPESKDENTGRRNTIPSGVVAGR</sequence>
<evidence type="ECO:0000313" key="4">
    <source>
        <dbReference type="Proteomes" id="UP000256964"/>
    </source>
</evidence>
<dbReference type="AlphaFoldDB" id="A0A371D681"/>
<feature type="compositionally biased region" description="Low complexity" evidence="2">
    <location>
        <begin position="390"/>
        <end position="404"/>
    </location>
</feature>
<keyword evidence="4" id="KW-1185">Reference proteome</keyword>
<dbReference type="PANTHER" id="PTHR31841:SF1">
    <property type="entry name" value="PROTEIN FAM72A-RELATED"/>
    <property type="match status" value="1"/>
</dbReference>
<dbReference type="InterPro" id="IPR026768">
    <property type="entry name" value="YPEH2ZP"/>
</dbReference>
<feature type="region of interest" description="Disordered" evidence="2">
    <location>
        <begin position="320"/>
        <end position="468"/>
    </location>
</feature>
<feature type="compositionally biased region" description="Basic and acidic residues" evidence="2">
    <location>
        <begin position="540"/>
        <end position="557"/>
    </location>
</feature>
<evidence type="ECO:0000313" key="3">
    <source>
        <dbReference type="EMBL" id="RDX48028.1"/>
    </source>
</evidence>
<feature type="region of interest" description="Disordered" evidence="2">
    <location>
        <begin position="1"/>
        <end position="78"/>
    </location>
</feature>
<feature type="region of interest" description="Disordered" evidence="2">
    <location>
        <begin position="192"/>
        <end position="229"/>
    </location>
</feature>
<feature type="compositionally biased region" description="Low complexity" evidence="2">
    <location>
        <begin position="192"/>
        <end position="215"/>
    </location>
</feature>
<feature type="region of interest" description="Disordered" evidence="2">
    <location>
        <begin position="536"/>
        <end position="570"/>
    </location>
</feature>
<proteinExistence type="inferred from homology"/>
<feature type="compositionally biased region" description="Basic and acidic residues" evidence="2">
    <location>
        <begin position="34"/>
        <end position="44"/>
    </location>
</feature>
<feature type="compositionally biased region" description="Pro residues" evidence="2">
    <location>
        <begin position="335"/>
        <end position="354"/>
    </location>
</feature>
<dbReference type="EMBL" id="KZ857414">
    <property type="protein sequence ID" value="RDX48028.1"/>
    <property type="molecule type" value="Genomic_DNA"/>
</dbReference>
<feature type="compositionally biased region" description="Low complexity" evidence="2">
    <location>
        <begin position="324"/>
        <end position="334"/>
    </location>
</feature>
<accession>A0A371D681</accession>
<dbReference type="GO" id="GO:0005829">
    <property type="term" value="C:cytosol"/>
    <property type="evidence" value="ECO:0007669"/>
    <property type="project" value="UniProtKB-ARBA"/>
</dbReference>
<protein>
    <submittedName>
        <fullName evidence="3">Uncharacterized protein</fullName>
    </submittedName>
</protein>
<name>A0A371D681_9APHY</name>
<organism evidence="3 4">
    <name type="scientific">Lentinus brumalis</name>
    <dbReference type="NCBI Taxonomy" id="2498619"/>
    <lineage>
        <taxon>Eukaryota</taxon>
        <taxon>Fungi</taxon>
        <taxon>Dikarya</taxon>
        <taxon>Basidiomycota</taxon>
        <taxon>Agaricomycotina</taxon>
        <taxon>Agaricomycetes</taxon>
        <taxon>Polyporales</taxon>
        <taxon>Polyporaceae</taxon>
        <taxon>Lentinus</taxon>
    </lineage>
</organism>
<feature type="compositionally biased region" description="Polar residues" evidence="2">
    <location>
        <begin position="1"/>
        <end position="11"/>
    </location>
</feature>
<dbReference type="Proteomes" id="UP000256964">
    <property type="component" value="Unassembled WGS sequence"/>
</dbReference>
<reference evidence="3 4" key="1">
    <citation type="journal article" date="2018" name="Biotechnol. Biofuels">
        <title>Integrative visual omics of the white-rot fungus Polyporus brumalis exposes the biotechnological potential of its oxidative enzymes for delignifying raw plant biomass.</title>
        <authorList>
            <person name="Miyauchi S."/>
            <person name="Rancon A."/>
            <person name="Drula E."/>
            <person name="Hage H."/>
            <person name="Chaduli D."/>
            <person name="Favel A."/>
            <person name="Grisel S."/>
            <person name="Henrissat B."/>
            <person name="Herpoel-Gimbert I."/>
            <person name="Ruiz-Duenas F.J."/>
            <person name="Chevret D."/>
            <person name="Hainaut M."/>
            <person name="Lin J."/>
            <person name="Wang M."/>
            <person name="Pangilinan J."/>
            <person name="Lipzen A."/>
            <person name="Lesage-Meessen L."/>
            <person name="Navarro D."/>
            <person name="Riley R."/>
            <person name="Grigoriev I.V."/>
            <person name="Zhou S."/>
            <person name="Raouche S."/>
            <person name="Rosso M.N."/>
        </authorList>
    </citation>
    <scope>NUCLEOTIDE SEQUENCE [LARGE SCALE GENOMIC DNA]</scope>
    <source>
        <strain evidence="3 4">BRFM 1820</strain>
    </source>
</reference>
<feature type="compositionally biased region" description="Polar residues" evidence="2">
    <location>
        <begin position="432"/>
        <end position="453"/>
    </location>
</feature>
<evidence type="ECO:0000256" key="2">
    <source>
        <dbReference type="SAM" id="MobiDB-lite"/>
    </source>
</evidence>
<gene>
    <name evidence="3" type="ORF">OH76DRAFT_1419254</name>
</gene>
<dbReference type="Pfam" id="PF14976">
    <property type="entry name" value="YPEH2ZP"/>
    <property type="match status" value="2"/>
</dbReference>
<evidence type="ECO:0000256" key="1">
    <source>
        <dbReference type="ARBA" id="ARBA00006888"/>
    </source>
</evidence>
<comment type="similarity">
    <text evidence="1">Belongs to the FAM72 family.</text>
</comment>
<dbReference type="PANTHER" id="PTHR31841">
    <property type="entry name" value="PROTEIN FAM72A-RELATED"/>
    <property type="match status" value="1"/>
</dbReference>
<dbReference type="OrthoDB" id="2526683at2759"/>